<proteinExistence type="predicted"/>
<accession>A0ABM8TQW2</accession>
<sequence length="159" mass="17341">MANTLARMEYQQFTQTAPAVYAALAALSKAVTDSGLDKALVELVKLRVSQINGCAFCLQFHLNIIRKLDVDPRKLDLLAAWRDAGVFSDREQAALAWAEALTDLSGDGPGDAAYAQVREQFSEQELAFLGTAIASINFWNRIAVGYRFTPPTSDTGVAR</sequence>
<evidence type="ECO:0000313" key="2">
    <source>
        <dbReference type="EMBL" id="CAG2158480.1"/>
    </source>
</evidence>
<name>A0ABM8TQW2_9BURK</name>
<reference evidence="2 3" key="1">
    <citation type="submission" date="2021-03" db="EMBL/GenBank/DDBJ databases">
        <authorList>
            <person name="Peeters C."/>
        </authorList>
    </citation>
    <scope>NUCLEOTIDE SEQUENCE [LARGE SCALE GENOMIC DNA]</scope>
    <source>
        <strain evidence="2 3">LMG 26411</strain>
    </source>
</reference>
<organism evidence="2 3">
    <name type="scientific">Cupriavidus numazuensis</name>
    <dbReference type="NCBI Taxonomy" id="221992"/>
    <lineage>
        <taxon>Bacteria</taxon>
        <taxon>Pseudomonadati</taxon>
        <taxon>Pseudomonadota</taxon>
        <taxon>Betaproteobacteria</taxon>
        <taxon>Burkholderiales</taxon>
        <taxon>Burkholderiaceae</taxon>
        <taxon>Cupriavidus</taxon>
    </lineage>
</organism>
<dbReference type="InterPro" id="IPR029032">
    <property type="entry name" value="AhpD-like"/>
</dbReference>
<dbReference type="PANTHER" id="PTHR34846:SF7">
    <property type="entry name" value="BLL7811 PROTEIN"/>
    <property type="match status" value="1"/>
</dbReference>
<comment type="caution">
    <text evidence="2">The sequence shown here is derived from an EMBL/GenBank/DDBJ whole genome shotgun (WGS) entry which is preliminary data.</text>
</comment>
<dbReference type="InterPro" id="IPR003779">
    <property type="entry name" value="CMD-like"/>
</dbReference>
<evidence type="ECO:0000259" key="1">
    <source>
        <dbReference type="Pfam" id="PF02627"/>
    </source>
</evidence>
<dbReference type="EMBL" id="CAJPVI010000047">
    <property type="protein sequence ID" value="CAG2158480.1"/>
    <property type="molecule type" value="Genomic_DNA"/>
</dbReference>
<dbReference type="InterPro" id="IPR004675">
    <property type="entry name" value="AhpD_core"/>
</dbReference>
<dbReference type="Proteomes" id="UP000672657">
    <property type="component" value="Unassembled WGS sequence"/>
</dbReference>
<dbReference type="PANTHER" id="PTHR34846">
    <property type="entry name" value="4-CARBOXYMUCONOLACTONE DECARBOXYLASE FAMILY PROTEIN (AFU_ORTHOLOGUE AFUA_6G11590)"/>
    <property type="match status" value="1"/>
</dbReference>
<dbReference type="Pfam" id="PF02627">
    <property type="entry name" value="CMD"/>
    <property type="match status" value="1"/>
</dbReference>
<protein>
    <recommendedName>
        <fullName evidence="1">Carboxymuconolactone decarboxylase-like domain-containing protein</fullName>
    </recommendedName>
</protein>
<evidence type="ECO:0000313" key="3">
    <source>
        <dbReference type="Proteomes" id="UP000672657"/>
    </source>
</evidence>
<dbReference type="Gene3D" id="1.20.1290.10">
    <property type="entry name" value="AhpD-like"/>
    <property type="match status" value="1"/>
</dbReference>
<dbReference type="NCBIfam" id="TIGR00778">
    <property type="entry name" value="ahpD_dom"/>
    <property type="match status" value="1"/>
</dbReference>
<gene>
    <name evidence="2" type="ORF">LMG26411_06006</name>
</gene>
<dbReference type="SUPFAM" id="SSF69118">
    <property type="entry name" value="AhpD-like"/>
    <property type="match status" value="1"/>
</dbReference>
<keyword evidence="3" id="KW-1185">Reference proteome</keyword>
<dbReference type="RefSeq" id="WP_211956854.1">
    <property type="nucleotide sequence ID" value="NZ_CAJPVI010000047.1"/>
</dbReference>
<feature type="domain" description="Carboxymuconolactone decarboxylase-like" evidence="1">
    <location>
        <begin position="18"/>
        <end position="100"/>
    </location>
</feature>